<feature type="transmembrane region" description="Helical" evidence="7">
    <location>
        <begin position="309"/>
        <end position="335"/>
    </location>
</feature>
<dbReference type="Pfam" id="PF00528">
    <property type="entry name" value="BPD_transp_1"/>
    <property type="match status" value="1"/>
</dbReference>
<dbReference type="CDD" id="cd06261">
    <property type="entry name" value="TM_PBP2"/>
    <property type="match status" value="1"/>
</dbReference>
<evidence type="ECO:0000256" key="6">
    <source>
        <dbReference type="ARBA" id="ARBA00023136"/>
    </source>
</evidence>
<keyword evidence="4 7" id="KW-0812">Transmembrane</keyword>
<feature type="transmembrane region" description="Helical" evidence="7">
    <location>
        <begin position="9"/>
        <end position="30"/>
    </location>
</feature>
<proteinExistence type="inferred from homology"/>
<dbReference type="AlphaFoldDB" id="A0A4R1QVF3"/>
<accession>A0A4R1QVF3</accession>
<dbReference type="Gene3D" id="1.10.3720.10">
    <property type="entry name" value="MetI-like"/>
    <property type="match status" value="1"/>
</dbReference>
<sequence>MRDYLIKRLLLMIPTLLGITMACFLIMQMVPGGPVEQALLKMKRASVSEAGSPGSGAISSAMTREELNNIRKYYGFDKPVLVRYFDWLGKLARLDLGTSYIYEKPVLELILNRLPVSLTFGLTGLFFTYLVCIPLGIQKALRHGTAFDSGTSILIFLGYSIPAFALGVLLIVLFGGGSFWNLFPVSGAVSDNFEELSLLGKIIDFGYHMILPILCYTIGGFATLTLLMKNSLLEQLNQDYVRTALAKGLPFKQAIFRHALRNALIPIATNIGMILSVVLSGSLLIEKIFTIDGMGLLSYQAIVDRDYPVALGIIVISSFLVLLGRIISDICLALVDPRIKFK</sequence>
<feature type="transmembrane region" description="Helical" evidence="7">
    <location>
        <begin position="263"/>
        <end position="289"/>
    </location>
</feature>
<comment type="similarity">
    <text evidence="7">Belongs to the binding-protein-dependent transport system permease family.</text>
</comment>
<dbReference type="PANTHER" id="PTHR30465">
    <property type="entry name" value="INNER MEMBRANE ABC TRANSPORTER"/>
    <property type="match status" value="1"/>
</dbReference>
<dbReference type="GO" id="GO:0005886">
    <property type="term" value="C:plasma membrane"/>
    <property type="evidence" value="ECO:0007669"/>
    <property type="project" value="UniProtKB-SubCell"/>
</dbReference>
<evidence type="ECO:0000256" key="4">
    <source>
        <dbReference type="ARBA" id="ARBA00022692"/>
    </source>
</evidence>
<comment type="subcellular location">
    <subcellularLocation>
        <location evidence="1 7">Cell membrane</location>
        <topology evidence="1 7">Multi-pass membrane protein</topology>
    </subcellularLocation>
</comment>
<protein>
    <submittedName>
        <fullName evidence="9">Microcin C transport system permease protein</fullName>
    </submittedName>
</protein>
<gene>
    <name evidence="9" type="ORF">EDC14_10474</name>
</gene>
<dbReference type="PROSITE" id="PS51257">
    <property type="entry name" value="PROKAR_LIPOPROTEIN"/>
    <property type="match status" value="1"/>
</dbReference>
<feature type="transmembrane region" description="Helical" evidence="7">
    <location>
        <begin position="153"/>
        <end position="174"/>
    </location>
</feature>
<dbReference type="Proteomes" id="UP000295008">
    <property type="component" value="Unassembled WGS sequence"/>
</dbReference>
<evidence type="ECO:0000256" key="7">
    <source>
        <dbReference type="RuleBase" id="RU363032"/>
    </source>
</evidence>
<keyword evidence="3" id="KW-1003">Cell membrane</keyword>
<dbReference type="InterPro" id="IPR000515">
    <property type="entry name" value="MetI-like"/>
</dbReference>
<comment type="caution">
    <text evidence="9">The sequence shown here is derived from an EMBL/GenBank/DDBJ whole genome shotgun (WGS) entry which is preliminary data.</text>
</comment>
<dbReference type="GO" id="GO:0042884">
    <property type="term" value="P:microcin transport"/>
    <property type="evidence" value="ECO:0007669"/>
    <property type="project" value="TreeGrafter"/>
</dbReference>
<evidence type="ECO:0000256" key="2">
    <source>
        <dbReference type="ARBA" id="ARBA00022448"/>
    </source>
</evidence>
<feature type="domain" description="ABC transmembrane type-1" evidence="8">
    <location>
        <begin position="114"/>
        <end position="328"/>
    </location>
</feature>
<keyword evidence="2 7" id="KW-0813">Transport</keyword>
<evidence type="ECO:0000256" key="5">
    <source>
        <dbReference type="ARBA" id="ARBA00022989"/>
    </source>
</evidence>
<dbReference type="SUPFAM" id="SSF161098">
    <property type="entry name" value="MetI-like"/>
    <property type="match status" value="1"/>
</dbReference>
<keyword evidence="5 7" id="KW-1133">Transmembrane helix</keyword>
<dbReference type="PROSITE" id="PS50928">
    <property type="entry name" value="ABC_TM1"/>
    <property type="match status" value="1"/>
</dbReference>
<feature type="transmembrane region" description="Helical" evidence="7">
    <location>
        <begin position="114"/>
        <end position="132"/>
    </location>
</feature>
<dbReference type="InterPro" id="IPR035906">
    <property type="entry name" value="MetI-like_sf"/>
</dbReference>
<dbReference type="EMBL" id="SLUN01000047">
    <property type="protein sequence ID" value="TCL57101.1"/>
    <property type="molecule type" value="Genomic_DNA"/>
</dbReference>
<dbReference type="GO" id="GO:0055085">
    <property type="term" value="P:transmembrane transport"/>
    <property type="evidence" value="ECO:0007669"/>
    <property type="project" value="InterPro"/>
</dbReference>
<feature type="transmembrane region" description="Helical" evidence="7">
    <location>
        <begin position="205"/>
        <end position="227"/>
    </location>
</feature>
<evidence type="ECO:0000259" key="8">
    <source>
        <dbReference type="PROSITE" id="PS50928"/>
    </source>
</evidence>
<dbReference type="PANTHER" id="PTHR30465:SF66">
    <property type="entry name" value="INNER MEMBRANE ABC TRANSPORTER PERMEASE PROTEIN YEJB"/>
    <property type="match status" value="1"/>
</dbReference>
<evidence type="ECO:0000313" key="10">
    <source>
        <dbReference type="Proteomes" id="UP000295008"/>
    </source>
</evidence>
<name>A0A4R1QVF3_HYDET</name>
<organism evidence="9 10">
    <name type="scientific">Hydrogenispora ethanolica</name>
    <dbReference type="NCBI Taxonomy" id="1082276"/>
    <lineage>
        <taxon>Bacteria</taxon>
        <taxon>Bacillati</taxon>
        <taxon>Bacillota</taxon>
        <taxon>Hydrogenispora</taxon>
    </lineage>
</organism>
<dbReference type="RefSeq" id="WP_132017149.1">
    <property type="nucleotide sequence ID" value="NZ_SLUN01000047.1"/>
</dbReference>
<evidence type="ECO:0000256" key="1">
    <source>
        <dbReference type="ARBA" id="ARBA00004651"/>
    </source>
</evidence>
<reference evidence="9 10" key="1">
    <citation type="submission" date="2019-03" db="EMBL/GenBank/DDBJ databases">
        <title>Genomic Encyclopedia of Type Strains, Phase IV (KMG-IV): sequencing the most valuable type-strain genomes for metagenomic binning, comparative biology and taxonomic classification.</title>
        <authorList>
            <person name="Goeker M."/>
        </authorList>
    </citation>
    <scope>NUCLEOTIDE SEQUENCE [LARGE SCALE GENOMIC DNA]</scope>
    <source>
        <strain evidence="9 10">LX-B</strain>
    </source>
</reference>
<evidence type="ECO:0000313" key="9">
    <source>
        <dbReference type="EMBL" id="TCL57101.1"/>
    </source>
</evidence>
<keyword evidence="6 7" id="KW-0472">Membrane</keyword>
<evidence type="ECO:0000256" key="3">
    <source>
        <dbReference type="ARBA" id="ARBA00022475"/>
    </source>
</evidence>
<dbReference type="OrthoDB" id="9773683at2"/>
<keyword evidence="10" id="KW-1185">Reference proteome</keyword>